<reference evidence="3" key="2">
    <citation type="journal article" date="2019" name="Int. J. Syst. Evol. Microbiol.">
        <title>The Global Catalogue of Microorganisms (GCM) 10K type strain sequencing project: providing services to taxonomists for standard genome sequencing and annotation.</title>
        <authorList>
            <consortium name="The Broad Institute Genomics Platform"/>
            <consortium name="The Broad Institute Genome Sequencing Center for Infectious Disease"/>
            <person name="Wu L."/>
            <person name="Ma J."/>
        </authorList>
    </citation>
    <scope>NUCLEOTIDE SEQUENCE [LARGE SCALE GENOMIC DNA]</scope>
    <source>
        <strain evidence="3">GX21</strain>
    </source>
</reference>
<protein>
    <submittedName>
        <fullName evidence="2">Uncharacterized protein</fullName>
    </submittedName>
</protein>
<comment type="caution">
    <text evidence="2">The sequence shown here is derived from an EMBL/GenBank/DDBJ whole genome shotgun (WGS) entry which is preliminary data.</text>
</comment>
<sequence length="50" mass="5555">MVDKPPFQLYLAVGIGRLLLGDPIVREKPVDDRCPVDLEDDGLTRCSVTE</sequence>
<dbReference type="RefSeq" id="WP_379707206.1">
    <property type="nucleotide sequence ID" value="NZ_JBHTAT010000007.1"/>
</dbReference>
<evidence type="ECO:0000313" key="3">
    <source>
        <dbReference type="Proteomes" id="UP001596434"/>
    </source>
</evidence>
<name>A0ABD6A424_9EURY</name>
<reference evidence="2" key="1">
    <citation type="journal article" date="2014" name="Int. J. Syst. Evol. Microbiol.">
        <title>Complete genome sequence of Corynebacterium casei LMG S-19264T (=DSM 44701T), isolated from a smear-ripened cheese.</title>
        <authorList>
            <consortium name="US DOE Joint Genome Institute (JGI-PGF)"/>
            <person name="Walter F."/>
            <person name="Albersmeier A."/>
            <person name="Kalinowski J."/>
            <person name="Ruckert C."/>
        </authorList>
    </citation>
    <scope>NUCLEOTIDE SEQUENCE [LARGE SCALE GENOMIC DNA]</scope>
    <source>
        <strain evidence="2">CGMCC 4.163</strain>
    </source>
</reference>
<gene>
    <name evidence="1" type="ORF">ACFQKE_19665</name>
    <name evidence="2" type="ORF">ACFQKE_19805</name>
</gene>
<accession>A0ABD6A424</accession>
<evidence type="ECO:0000313" key="2">
    <source>
        <dbReference type="EMBL" id="MFC7257499.1"/>
    </source>
</evidence>
<proteinExistence type="predicted"/>
<keyword evidence="3" id="KW-1185">Reference proteome</keyword>
<organism evidence="2 3">
    <name type="scientific">Haloplanus litoreus</name>
    <dbReference type="NCBI Taxonomy" id="767515"/>
    <lineage>
        <taxon>Archaea</taxon>
        <taxon>Methanobacteriati</taxon>
        <taxon>Methanobacteriota</taxon>
        <taxon>Stenosarchaea group</taxon>
        <taxon>Halobacteria</taxon>
        <taxon>Halobacteriales</taxon>
        <taxon>Haloferacaceae</taxon>
        <taxon>Haloplanus</taxon>
    </lineage>
</organism>
<dbReference type="Proteomes" id="UP001596434">
    <property type="component" value="Unassembled WGS sequence"/>
</dbReference>
<dbReference type="EMBL" id="JBHTAT010000007">
    <property type="protein sequence ID" value="MFC7257471.1"/>
    <property type="molecule type" value="Genomic_DNA"/>
</dbReference>
<reference evidence="2" key="3">
    <citation type="submission" date="2024-09" db="EMBL/GenBank/DDBJ databases">
        <authorList>
            <person name="Sun Q."/>
        </authorList>
    </citation>
    <scope>NUCLEOTIDE SEQUENCE</scope>
    <source>
        <strain evidence="2">CGMCC 4.163</strain>
    </source>
</reference>
<evidence type="ECO:0000313" key="1">
    <source>
        <dbReference type="EMBL" id="MFC7257471.1"/>
    </source>
</evidence>
<dbReference type="AlphaFoldDB" id="A0ABD6A424"/>
<dbReference type="EMBL" id="JBHTAT010000008">
    <property type="protein sequence ID" value="MFC7257499.1"/>
    <property type="molecule type" value="Genomic_DNA"/>
</dbReference>